<dbReference type="Pfam" id="PF02361">
    <property type="entry name" value="CbiQ"/>
    <property type="match status" value="1"/>
</dbReference>
<evidence type="ECO:0000313" key="8">
    <source>
        <dbReference type="Proteomes" id="UP000479043"/>
    </source>
</evidence>
<dbReference type="CDD" id="cd16914">
    <property type="entry name" value="EcfT"/>
    <property type="match status" value="1"/>
</dbReference>
<proteinExistence type="inferred from homology"/>
<evidence type="ECO:0000256" key="3">
    <source>
        <dbReference type="ARBA" id="ARBA00022692"/>
    </source>
</evidence>
<keyword evidence="4 6" id="KW-1133">Transmembrane helix</keyword>
<dbReference type="Proteomes" id="UP000479043">
    <property type="component" value="Unassembled WGS sequence"/>
</dbReference>
<name>A0A6L8LMZ0_9RHOB</name>
<comment type="subcellular location">
    <subcellularLocation>
        <location evidence="1">Membrane</location>
        <topology evidence="1">Multi-pass membrane protein</topology>
    </subcellularLocation>
</comment>
<accession>A0A6L8LMZ0</accession>
<evidence type="ECO:0000256" key="5">
    <source>
        <dbReference type="ARBA" id="ARBA00023136"/>
    </source>
</evidence>
<comment type="caution">
    <text evidence="7">The sequence shown here is derived from an EMBL/GenBank/DDBJ whole genome shotgun (WGS) entry which is preliminary data.</text>
</comment>
<evidence type="ECO:0000256" key="4">
    <source>
        <dbReference type="ARBA" id="ARBA00022989"/>
    </source>
</evidence>
<keyword evidence="5 6" id="KW-0472">Membrane</keyword>
<dbReference type="RefSeq" id="WP_160975316.1">
    <property type="nucleotide sequence ID" value="NZ_WWEN01000011.1"/>
</dbReference>
<feature type="transmembrane region" description="Helical" evidence="6">
    <location>
        <begin position="39"/>
        <end position="58"/>
    </location>
</feature>
<dbReference type="InterPro" id="IPR003339">
    <property type="entry name" value="ABC/ECF_trnsptr_transmembrane"/>
</dbReference>
<dbReference type="EMBL" id="WWEN01000011">
    <property type="protein sequence ID" value="MYM57411.1"/>
    <property type="molecule type" value="Genomic_DNA"/>
</dbReference>
<comment type="similarity">
    <text evidence="2">Belongs to the CbiQ family.</text>
</comment>
<dbReference type="AlphaFoldDB" id="A0A6L8LMZ0"/>
<evidence type="ECO:0000256" key="1">
    <source>
        <dbReference type="ARBA" id="ARBA00004141"/>
    </source>
</evidence>
<sequence>MISLTSEYRTPYHALPAAAKLLALCLFTFAVFYLDSVGVALAVTGAVALAYGIGGGRFARQGLRMMRPVFWMALIILAYHLAIGEWAGGLVIVLRLIAAVGLANLVTMTTRLDDMLAVVERGLARIGVSERARRRLALSVALVIRFTPVLAQKGARLIEAWRARSVKRPGWRLLLPLALLAVDDADRVAEALKARSGGL</sequence>
<evidence type="ECO:0000313" key="7">
    <source>
        <dbReference type="EMBL" id="MYM57411.1"/>
    </source>
</evidence>
<keyword evidence="8" id="KW-1185">Reference proteome</keyword>
<evidence type="ECO:0000256" key="6">
    <source>
        <dbReference type="SAM" id="Phobius"/>
    </source>
</evidence>
<gene>
    <name evidence="7" type="ORF">GR167_18995</name>
</gene>
<evidence type="ECO:0000256" key="2">
    <source>
        <dbReference type="ARBA" id="ARBA00008564"/>
    </source>
</evidence>
<keyword evidence="3 6" id="KW-0812">Transmembrane</keyword>
<feature type="transmembrane region" description="Helical" evidence="6">
    <location>
        <begin position="65"/>
        <end position="82"/>
    </location>
</feature>
<dbReference type="GO" id="GO:0005886">
    <property type="term" value="C:plasma membrane"/>
    <property type="evidence" value="ECO:0007669"/>
    <property type="project" value="UniProtKB-ARBA"/>
</dbReference>
<reference evidence="7 8" key="1">
    <citation type="submission" date="2020-01" db="EMBL/GenBank/DDBJ databases">
        <authorList>
            <person name="Chen S."/>
        </authorList>
    </citation>
    <scope>NUCLEOTIDE SEQUENCE [LARGE SCALE GENOMIC DNA]</scope>
    <source>
        <strain evidence="7 8">GS-10</strain>
    </source>
</reference>
<feature type="transmembrane region" description="Helical" evidence="6">
    <location>
        <begin position="12"/>
        <end position="33"/>
    </location>
</feature>
<organism evidence="7 8">
    <name type="scientific">Thalassovita mangrovi</name>
    <dbReference type="NCBI Taxonomy" id="2692236"/>
    <lineage>
        <taxon>Bacteria</taxon>
        <taxon>Pseudomonadati</taxon>
        <taxon>Pseudomonadota</taxon>
        <taxon>Alphaproteobacteria</taxon>
        <taxon>Rhodobacterales</taxon>
        <taxon>Roseobacteraceae</taxon>
        <taxon>Thalassovita</taxon>
    </lineage>
</organism>
<protein>
    <submittedName>
        <fullName evidence="7">Energy-coupling factor transporter transmembrane protein EcfT</fullName>
    </submittedName>
</protein>